<feature type="compositionally biased region" description="Basic and acidic residues" evidence="1">
    <location>
        <begin position="45"/>
        <end position="65"/>
    </location>
</feature>
<keyword evidence="3" id="KW-1185">Reference proteome</keyword>
<dbReference type="Proteomes" id="UP000053268">
    <property type="component" value="Unassembled WGS sequence"/>
</dbReference>
<evidence type="ECO:0000313" key="2">
    <source>
        <dbReference type="EMBL" id="KPI91189.1"/>
    </source>
</evidence>
<feature type="region of interest" description="Disordered" evidence="1">
    <location>
        <begin position="37"/>
        <end position="65"/>
    </location>
</feature>
<reference evidence="2 3" key="1">
    <citation type="journal article" date="2015" name="Nat. Commun.">
        <title>Outbred genome sequencing and CRISPR/Cas9 gene editing in butterflies.</title>
        <authorList>
            <person name="Li X."/>
            <person name="Fan D."/>
            <person name="Zhang W."/>
            <person name="Liu G."/>
            <person name="Zhang L."/>
            <person name="Zhao L."/>
            <person name="Fang X."/>
            <person name="Chen L."/>
            <person name="Dong Y."/>
            <person name="Chen Y."/>
            <person name="Ding Y."/>
            <person name="Zhao R."/>
            <person name="Feng M."/>
            <person name="Zhu Y."/>
            <person name="Feng Y."/>
            <person name="Jiang X."/>
            <person name="Zhu D."/>
            <person name="Xiang H."/>
            <person name="Feng X."/>
            <person name="Li S."/>
            <person name="Wang J."/>
            <person name="Zhang G."/>
            <person name="Kronforst M.R."/>
            <person name="Wang W."/>
        </authorList>
    </citation>
    <scope>NUCLEOTIDE SEQUENCE [LARGE SCALE GENOMIC DNA]</scope>
    <source>
        <strain evidence="2">Ya'a_city_454_Px</strain>
        <tissue evidence="2">Whole body</tissue>
    </source>
</reference>
<sequence>MGSKLGGAATGRIYVRVREFYIAMQRCPYIHEMKERLLGAPPDTPDTREAREAREGRGAGEGPRDRALELVQDTQVGTIVKLNSDGYGSHTSPARAPLVTDECEAPADETDALSPTEAVLRYRACCQPDTTPKNAK</sequence>
<protein>
    <submittedName>
        <fullName evidence="2">Uncharacterized protein</fullName>
    </submittedName>
</protein>
<accession>A0A194PER6</accession>
<dbReference type="AlphaFoldDB" id="A0A194PER6"/>
<organism evidence="2 3">
    <name type="scientific">Papilio xuthus</name>
    <name type="common">Asian swallowtail butterfly</name>
    <dbReference type="NCBI Taxonomy" id="66420"/>
    <lineage>
        <taxon>Eukaryota</taxon>
        <taxon>Metazoa</taxon>
        <taxon>Ecdysozoa</taxon>
        <taxon>Arthropoda</taxon>
        <taxon>Hexapoda</taxon>
        <taxon>Insecta</taxon>
        <taxon>Pterygota</taxon>
        <taxon>Neoptera</taxon>
        <taxon>Endopterygota</taxon>
        <taxon>Lepidoptera</taxon>
        <taxon>Glossata</taxon>
        <taxon>Ditrysia</taxon>
        <taxon>Papilionoidea</taxon>
        <taxon>Papilionidae</taxon>
        <taxon>Papilioninae</taxon>
        <taxon>Papilio</taxon>
    </lineage>
</organism>
<evidence type="ECO:0000256" key="1">
    <source>
        <dbReference type="SAM" id="MobiDB-lite"/>
    </source>
</evidence>
<name>A0A194PER6_PAPXU</name>
<evidence type="ECO:0000313" key="3">
    <source>
        <dbReference type="Proteomes" id="UP000053268"/>
    </source>
</evidence>
<gene>
    <name evidence="2" type="ORF">RR46_14693</name>
</gene>
<dbReference type="EMBL" id="KQ459606">
    <property type="protein sequence ID" value="KPI91189.1"/>
    <property type="molecule type" value="Genomic_DNA"/>
</dbReference>
<proteinExistence type="predicted"/>